<name>A0A061S9W6_9CHLO</name>
<feature type="non-terminal residue" evidence="1">
    <location>
        <position position="31"/>
    </location>
</feature>
<organism evidence="1">
    <name type="scientific">Tetraselmis sp. GSL018</name>
    <dbReference type="NCBI Taxonomy" id="582737"/>
    <lineage>
        <taxon>Eukaryota</taxon>
        <taxon>Viridiplantae</taxon>
        <taxon>Chlorophyta</taxon>
        <taxon>core chlorophytes</taxon>
        <taxon>Chlorodendrophyceae</taxon>
        <taxon>Chlorodendrales</taxon>
        <taxon>Chlorodendraceae</taxon>
        <taxon>Tetraselmis</taxon>
    </lineage>
</organism>
<evidence type="ECO:0000313" key="1">
    <source>
        <dbReference type="EMBL" id="JAC79556.1"/>
    </source>
</evidence>
<gene>
    <name evidence="1" type="ORF">TSPGSL018_12441</name>
</gene>
<dbReference type="AlphaFoldDB" id="A0A061S9W6"/>
<protein>
    <submittedName>
        <fullName evidence="1">Uncharacterized protein</fullName>
    </submittedName>
</protein>
<dbReference type="EMBL" id="GBEZ01005791">
    <property type="protein sequence ID" value="JAC79556.1"/>
    <property type="molecule type" value="Transcribed_RNA"/>
</dbReference>
<sequence length="31" mass="3551">MVLWCQNKLYFSCNNYLGGLGMSGEVRELQP</sequence>
<proteinExistence type="predicted"/>
<reference evidence="1" key="1">
    <citation type="submission" date="2014-05" db="EMBL/GenBank/DDBJ databases">
        <title>The transcriptome of the halophilic microalga Tetraselmis sp. GSL018 isolated from the Great Salt Lake, Utah.</title>
        <authorList>
            <person name="Jinkerson R.E."/>
            <person name="D'Adamo S."/>
            <person name="Posewitz M.C."/>
        </authorList>
    </citation>
    <scope>NUCLEOTIDE SEQUENCE</scope>
    <source>
        <strain evidence="1">GSL018</strain>
    </source>
</reference>
<accession>A0A061S9W6</accession>